<sequence>MAAVNPCHLFSVASTSYLLAYIDDASILIIQWYLSVMLIMSTDKSIM</sequence>
<reference evidence="2" key="2">
    <citation type="journal article" date="2015" name="Data Brief">
        <title>Shoot transcriptome of the giant reed, Arundo donax.</title>
        <authorList>
            <person name="Barrero R.A."/>
            <person name="Guerrero F.D."/>
            <person name="Moolhuijzen P."/>
            <person name="Goolsby J.A."/>
            <person name="Tidwell J."/>
            <person name="Bellgard S.E."/>
            <person name="Bellgard M.I."/>
        </authorList>
    </citation>
    <scope>NUCLEOTIDE SEQUENCE</scope>
    <source>
        <tissue evidence="2">Shoot tissue taken approximately 20 cm above the soil surface</tissue>
    </source>
</reference>
<protein>
    <submittedName>
        <fullName evidence="2">Uncharacterized protein</fullName>
    </submittedName>
</protein>
<keyword evidence="1" id="KW-0472">Membrane</keyword>
<name>A0A0A9B955_ARUDO</name>
<feature type="transmembrane region" description="Helical" evidence="1">
    <location>
        <begin position="18"/>
        <end position="40"/>
    </location>
</feature>
<accession>A0A0A9B955</accession>
<organism evidence="2">
    <name type="scientific">Arundo donax</name>
    <name type="common">Giant reed</name>
    <name type="synonym">Donax arundinaceus</name>
    <dbReference type="NCBI Taxonomy" id="35708"/>
    <lineage>
        <taxon>Eukaryota</taxon>
        <taxon>Viridiplantae</taxon>
        <taxon>Streptophyta</taxon>
        <taxon>Embryophyta</taxon>
        <taxon>Tracheophyta</taxon>
        <taxon>Spermatophyta</taxon>
        <taxon>Magnoliopsida</taxon>
        <taxon>Liliopsida</taxon>
        <taxon>Poales</taxon>
        <taxon>Poaceae</taxon>
        <taxon>PACMAD clade</taxon>
        <taxon>Arundinoideae</taxon>
        <taxon>Arundineae</taxon>
        <taxon>Arundo</taxon>
    </lineage>
</organism>
<evidence type="ECO:0000313" key="2">
    <source>
        <dbReference type="EMBL" id="JAD57755.1"/>
    </source>
</evidence>
<reference evidence="2" key="1">
    <citation type="submission" date="2014-09" db="EMBL/GenBank/DDBJ databases">
        <authorList>
            <person name="Magalhaes I.L.F."/>
            <person name="Oliveira U."/>
            <person name="Santos F.R."/>
            <person name="Vidigal T.H.D.A."/>
            <person name="Brescovit A.D."/>
            <person name="Santos A.J."/>
        </authorList>
    </citation>
    <scope>NUCLEOTIDE SEQUENCE</scope>
    <source>
        <tissue evidence="2">Shoot tissue taken approximately 20 cm above the soil surface</tissue>
    </source>
</reference>
<keyword evidence="1" id="KW-1133">Transmembrane helix</keyword>
<evidence type="ECO:0000256" key="1">
    <source>
        <dbReference type="SAM" id="Phobius"/>
    </source>
</evidence>
<dbReference type="AlphaFoldDB" id="A0A0A9B955"/>
<keyword evidence="1" id="KW-0812">Transmembrane</keyword>
<dbReference type="EMBL" id="GBRH01240140">
    <property type="protein sequence ID" value="JAD57755.1"/>
    <property type="molecule type" value="Transcribed_RNA"/>
</dbReference>
<proteinExistence type="predicted"/>